<dbReference type="Gene3D" id="1.10.510.10">
    <property type="entry name" value="Transferase(Phosphotransferase) domain 1"/>
    <property type="match status" value="1"/>
</dbReference>
<dbReference type="SMART" id="SM00108">
    <property type="entry name" value="B_lectin"/>
    <property type="match status" value="1"/>
</dbReference>
<name>A0AAP0KQL9_9MAGN</name>
<dbReference type="InterPro" id="IPR001480">
    <property type="entry name" value="Bulb-type_lectin_dom"/>
</dbReference>
<dbReference type="InterPro" id="IPR000719">
    <property type="entry name" value="Prot_kinase_dom"/>
</dbReference>
<keyword evidence="2 13" id="KW-0723">Serine/threonine-protein kinase</keyword>
<dbReference type="InterPro" id="IPR011009">
    <property type="entry name" value="Kinase-like_dom_sf"/>
</dbReference>
<evidence type="ECO:0000313" key="20">
    <source>
        <dbReference type="EMBL" id="KAK9156019.1"/>
    </source>
</evidence>
<dbReference type="GO" id="GO:0005524">
    <property type="term" value="F:ATP binding"/>
    <property type="evidence" value="ECO:0007669"/>
    <property type="project" value="UniProtKB-UniRule"/>
</dbReference>
<keyword evidence="9 15" id="KW-1133">Transmembrane helix</keyword>
<dbReference type="GO" id="GO:0004674">
    <property type="term" value="F:protein serine/threonine kinase activity"/>
    <property type="evidence" value="ECO:0007669"/>
    <property type="project" value="UniProtKB-KW"/>
</dbReference>
<evidence type="ECO:0000256" key="6">
    <source>
        <dbReference type="ARBA" id="ARBA00022741"/>
    </source>
</evidence>
<dbReference type="GO" id="GO:0016020">
    <property type="term" value="C:membrane"/>
    <property type="evidence" value="ECO:0007669"/>
    <property type="project" value="UniProtKB-SubCell"/>
</dbReference>
<dbReference type="InterPro" id="IPR003609">
    <property type="entry name" value="Pan_app"/>
</dbReference>
<evidence type="ECO:0000256" key="8">
    <source>
        <dbReference type="ARBA" id="ARBA00022840"/>
    </source>
</evidence>
<evidence type="ECO:0000256" key="11">
    <source>
        <dbReference type="ARBA" id="ARBA00023157"/>
    </source>
</evidence>
<comment type="subcellular location">
    <subcellularLocation>
        <location evidence="1">Membrane</location>
        <topology evidence="1">Single-pass membrane protein</topology>
    </subcellularLocation>
</comment>
<keyword evidence="10 15" id="KW-0472">Membrane</keyword>
<evidence type="ECO:0000256" key="16">
    <source>
        <dbReference type="SAM" id="SignalP"/>
    </source>
</evidence>
<feature type="transmembrane region" description="Helical" evidence="15">
    <location>
        <begin position="468"/>
        <end position="490"/>
    </location>
</feature>
<dbReference type="SUPFAM" id="SSF56112">
    <property type="entry name" value="Protein kinase-like (PK-like)"/>
    <property type="match status" value="1"/>
</dbReference>
<dbReference type="SMART" id="SM00220">
    <property type="entry name" value="S_TKc"/>
    <property type="match status" value="1"/>
</dbReference>
<feature type="signal peptide" evidence="16">
    <location>
        <begin position="1"/>
        <end position="29"/>
    </location>
</feature>
<protein>
    <recommendedName>
        <fullName evidence="13">Receptor-like serine/threonine-protein kinase</fullName>
        <ecNumber evidence="13">2.7.11.1</ecNumber>
    </recommendedName>
</protein>
<evidence type="ECO:0000313" key="21">
    <source>
        <dbReference type="Proteomes" id="UP001417504"/>
    </source>
</evidence>
<comment type="catalytic activity">
    <reaction evidence="13">
        <text>L-seryl-[protein] + ATP = O-phospho-L-seryl-[protein] + ADP + H(+)</text>
        <dbReference type="Rhea" id="RHEA:17989"/>
        <dbReference type="Rhea" id="RHEA-COMP:9863"/>
        <dbReference type="Rhea" id="RHEA-COMP:11604"/>
        <dbReference type="ChEBI" id="CHEBI:15378"/>
        <dbReference type="ChEBI" id="CHEBI:29999"/>
        <dbReference type="ChEBI" id="CHEBI:30616"/>
        <dbReference type="ChEBI" id="CHEBI:83421"/>
        <dbReference type="ChEBI" id="CHEBI:456216"/>
        <dbReference type="EC" id="2.7.11.1"/>
    </reaction>
</comment>
<organism evidence="20 21">
    <name type="scientific">Stephania japonica</name>
    <dbReference type="NCBI Taxonomy" id="461633"/>
    <lineage>
        <taxon>Eukaryota</taxon>
        <taxon>Viridiplantae</taxon>
        <taxon>Streptophyta</taxon>
        <taxon>Embryophyta</taxon>
        <taxon>Tracheophyta</taxon>
        <taxon>Spermatophyta</taxon>
        <taxon>Magnoliopsida</taxon>
        <taxon>Ranunculales</taxon>
        <taxon>Menispermaceae</taxon>
        <taxon>Menispermoideae</taxon>
        <taxon>Cissampelideae</taxon>
        <taxon>Stephania</taxon>
    </lineage>
</organism>
<dbReference type="SMART" id="SM00473">
    <property type="entry name" value="PAN_AP"/>
    <property type="match status" value="1"/>
</dbReference>
<evidence type="ECO:0000256" key="2">
    <source>
        <dbReference type="ARBA" id="ARBA00022527"/>
    </source>
</evidence>
<dbReference type="InterPro" id="IPR024171">
    <property type="entry name" value="SRK-like_kinase"/>
</dbReference>
<evidence type="ECO:0000256" key="10">
    <source>
        <dbReference type="ARBA" id="ARBA00023136"/>
    </source>
</evidence>
<dbReference type="InterPro" id="IPR000858">
    <property type="entry name" value="S_locus_glycoprot_dom"/>
</dbReference>
<dbReference type="InterPro" id="IPR036426">
    <property type="entry name" value="Bulb-type_lectin_dom_sf"/>
</dbReference>
<dbReference type="PROSITE" id="PS50011">
    <property type="entry name" value="PROTEIN_KINASE_DOM"/>
    <property type="match status" value="1"/>
</dbReference>
<keyword evidence="11" id="KW-1015">Disulfide bond</keyword>
<keyword evidence="7 13" id="KW-0418">Kinase</keyword>
<dbReference type="PANTHER" id="PTHR47974">
    <property type="entry name" value="OS07G0415500 PROTEIN"/>
    <property type="match status" value="1"/>
</dbReference>
<comment type="similarity">
    <text evidence="13">Belongs to the protein kinase superfamily. Ser/Thr protein kinase family.</text>
</comment>
<dbReference type="Pfam" id="PF00069">
    <property type="entry name" value="Pkinase"/>
    <property type="match status" value="1"/>
</dbReference>
<dbReference type="Pfam" id="PF00954">
    <property type="entry name" value="S_locus_glycop"/>
    <property type="match status" value="1"/>
</dbReference>
<dbReference type="FunFam" id="3.30.200.20:FF:000178">
    <property type="entry name" value="serine/threonine-protein kinase PBS1-like"/>
    <property type="match status" value="1"/>
</dbReference>
<dbReference type="PROSITE" id="PS50948">
    <property type="entry name" value="PAN"/>
    <property type="match status" value="1"/>
</dbReference>
<gene>
    <name evidence="20" type="ORF">Sjap_003499</name>
</gene>
<dbReference type="Gene3D" id="3.30.200.20">
    <property type="entry name" value="Phosphorylase Kinase, domain 1"/>
    <property type="match status" value="1"/>
</dbReference>
<evidence type="ECO:0000259" key="18">
    <source>
        <dbReference type="PROSITE" id="PS50927"/>
    </source>
</evidence>
<keyword evidence="6 13" id="KW-0547">Nucleotide-binding</keyword>
<dbReference type="CDD" id="cd01098">
    <property type="entry name" value="PAN_AP_plant"/>
    <property type="match status" value="1"/>
</dbReference>
<dbReference type="EC" id="2.7.11.1" evidence="13"/>
<dbReference type="FunFam" id="1.10.510.10:FF:000227">
    <property type="entry name" value="Serine/threonine-protein kinase"/>
    <property type="match status" value="1"/>
</dbReference>
<evidence type="ECO:0000259" key="17">
    <source>
        <dbReference type="PROSITE" id="PS50011"/>
    </source>
</evidence>
<keyword evidence="5 16" id="KW-0732">Signal</keyword>
<dbReference type="PROSITE" id="PS00108">
    <property type="entry name" value="PROTEIN_KINASE_ST"/>
    <property type="match status" value="1"/>
</dbReference>
<evidence type="ECO:0000256" key="14">
    <source>
        <dbReference type="PROSITE-ProRule" id="PRU10141"/>
    </source>
</evidence>
<dbReference type="Pfam" id="PF08276">
    <property type="entry name" value="PAN_2"/>
    <property type="match status" value="1"/>
</dbReference>
<evidence type="ECO:0000256" key="4">
    <source>
        <dbReference type="ARBA" id="ARBA00022692"/>
    </source>
</evidence>
<proteinExistence type="inferred from homology"/>
<evidence type="ECO:0000256" key="5">
    <source>
        <dbReference type="ARBA" id="ARBA00022729"/>
    </source>
</evidence>
<feature type="domain" description="Protein kinase" evidence="17">
    <location>
        <begin position="523"/>
        <end position="798"/>
    </location>
</feature>
<comment type="caution">
    <text evidence="20">The sequence shown here is derived from an EMBL/GenBank/DDBJ whole genome shotgun (WGS) entry which is preliminary data.</text>
</comment>
<reference evidence="20 21" key="1">
    <citation type="submission" date="2024-01" db="EMBL/GenBank/DDBJ databases">
        <title>Genome assemblies of Stephania.</title>
        <authorList>
            <person name="Yang L."/>
        </authorList>
    </citation>
    <scope>NUCLEOTIDE SEQUENCE [LARGE SCALE GENOMIC DNA]</scope>
    <source>
        <strain evidence="20">QJT</strain>
        <tissue evidence="20">Leaf</tissue>
    </source>
</reference>
<dbReference type="CDD" id="cd00028">
    <property type="entry name" value="B_lectin"/>
    <property type="match status" value="1"/>
</dbReference>
<dbReference type="SUPFAM" id="SSF51110">
    <property type="entry name" value="alpha-D-mannose-specific plant lectins"/>
    <property type="match status" value="1"/>
</dbReference>
<keyword evidence="3 13" id="KW-0808">Transferase</keyword>
<dbReference type="PROSITE" id="PS50927">
    <property type="entry name" value="BULB_LECTIN"/>
    <property type="match status" value="1"/>
</dbReference>
<dbReference type="PIRSF" id="PIRSF000641">
    <property type="entry name" value="SRK"/>
    <property type="match status" value="1"/>
</dbReference>
<dbReference type="EMBL" id="JBBNAE010000001">
    <property type="protein sequence ID" value="KAK9156019.1"/>
    <property type="molecule type" value="Genomic_DNA"/>
</dbReference>
<dbReference type="InterPro" id="IPR017441">
    <property type="entry name" value="Protein_kinase_ATP_BS"/>
</dbReference>
<evidence type="ECO:0000256" key="9">
    <source>
        <dbReference type="ARBA" id="ARBA00022989"/>
    </source>
</evidence>
<dbReference type="PANTHER" id="PTHR47974:SF19">
    <property type="entry name" value="RECEPTOR-LIKE SERINE_THREONINE-PROTEIN KINASE"/>
    <property type="match status" value="1"/>
</dbReference>
<keyword evidence="12" id="KW-0325">Glycoprotein</keyword>
<evidence type="ECO:0000259" key="19">
    <source>
        <dbReference type="PROSITE" id="PS50948"/>
    </source>
</evidence>
<sequence length="824" mass="92280">MNTNSTLLTSFLIALLLFILSFAPHHSIGTSTSTADTMLAGQSLTGNQTLVSKDGIFELGFFTPGNSQNYYIGIWFKQVAVVQKKKTIVWVANRNKPISADDSSSSEFKLLDNGHLVLLISTKTNYSSKVSVWSTASTTSKTINDISANAVLGYNGNLIVTSSSNGNIIWQSFDHPTHAILPGAKIGYNNLTKKNHKLTAWENSRGSVEGIYSVELGLDKSVRLTWNHSLEYYTSGVWNGRYFSNFPEMQAGYGLAYSFEYKSYENGVYFTYSLSNKALPFYVFLDTSGQMKITLWQAQTQDWIVVWTKPILECQVYGFCGAFSICSENNVGPFICQCLSDFEQQYPKDWGLLDYSGGCLRRNSLQCGDKDSFSKMPNIILSQISPSANALAIDNARKCELACLQNCSCSAYAYFTNGNSSGNSIQCSLWYGDLLNIEQLGDKGNDLYIRLAPLRDQLGSRMKPSTKWTIVGVVLSGTIFLLGITFLFLCKWWIKRFTRSPNQERGYAFLTAFRYKHLKLATKNFSDKLGSGGFGSVFKGTLPDLTAIAVKRLEGISQDQKQFRNEVSTIGLIQHVNLVRLRGFCSEGRKLMLVYDLMPNGSLEKHLFHQNNSRILNWQQRYQIAIGTARGLAYLHEECRDCIIHCDIKPENVLLDAGFSPKIADFGLAKLLGRDFSRVLTTVRGTIGYLAPEWTSGVSITVKADVYSYGMMLFEIISGRRNLKRSKDGKVWFFPTWAARKVVSGGQPVLSILDSKLEGNADIEELDRAFRVACWCIQEEEIQRPSMGQVVQILEGLLEVNPPPIQRYLQAMVENEDITNFFSE</sequence>
<dbReference type="InterPro" id="IPR008271">
    <property type="entry name" value="Ser/Thr_kinase_AS"/>
</dbReference>
<accession>A0AAP0KQL9</accession>
<feature type="domain" description="Apple" evidence="19">
    <location>
        <begin position="367"/>
        <end position="452"/>
    </location>
</feature>
<keyword evidence="8 13" id="KW-0067">ATP-binding</keyword>
<comment type="catalytic activity">
    <reaction evidence="13">
        <text>L-threonyl-[protein] + ATP = O-phospho-L-threonyl-[protein] + ADP + H(+)</text>
        <dbReference type="Rhea" id="RHEA:46608"/>
        <dbReference type="Rhea" id="RHEA-COMP:11060"/>
        <dbReference type="Rhea" id="RHEA-COMP:11605"/>
        <dbReference type="ChEBI" id="CHEBI:15378"/>
        <dbReference type="ChEBI" id="CHEBI:30013"/>
        <dbReference type="ChEBI" id="CHEBI:30616"/>
        <dbReference type="ChEBI" id="CHEBI:61977"/>
        <dbReference type="ChEBI" id="CHEBI:456216"/>
        <dbReference type="EC" id="2.7.11.1"/>
    </reaction>
</comment>
<dbReference type="GO" id="GO:0048544">
    <property type="term" value="P:recognition of pollen"/>
    <property type="evidence" value="ECO:0007669"/>
    <property type="project" value="InterPro"/>
</dbReference>
<evidence type="ECO:0000256" key="12">
    <source>
        <dbReference type="ARBA" id="ARBA00023180"/>
    </source>
</evidence>
<evidence type="ECO:0000256" key="13">
    <source>
        <dbReference type="PIRNR" id="PIRNR000641"/>
    </source>
</evidence>
<feature type="binding site" evidence="14">
    <location>
        <position position="551"/>
    </location>
    <ligand>
        <name>ATP</name>
        <dbReference type="ChEBI" id="CHEBI:30616"/>
    </ligand>
</feature>
<dbReference type="AlphaFoldDB" id="A0AAP0KQL9"/>
<keyword evidence="4 15" id="KW-0812">Transmembrane</keyword>
<evidence type="ECO:0000256" key="3">
    <source>
        <dbReference type="ARBA" id="ARBA00022679"/>
    </source>
</evidence>
<dbReference type="Pfam" id="PF01453">
    <property type="entry name" value="B_lectin"/>
    <property type="match status" value="1"/>
</dbReference>
<evidence type="ECO:0000256" key="7">
    <source>
        <dbReference type="ARBA" id="ARBA00022777"/>
    </source>
</evidence>
<feature type="domain" description="Bulb-type lectin" evidence="18">
    <location>
        <begin position="35"/>
        <end position="173"/>
    </location>
</feature>
<dbReference type="Proteomes" id="UP001417504">
    <property type="component" value="Unassembled WGS sequence"/>
</dbReference>
<dbReference type="Gene3D" id="2.90.10.10">
    <property type="entry name" value="Bulb-type lectin domain"/>
    <property type="match status" value="1"/>
</dbReference>
<keyword evidence="21" id="KW-1185">Reference proteome</keyword>
<evidence type="ECO:0000256" key="1">
    <source>
        <dbReference type="ARBA" id="ARBA00004167"/>
    </source>
</evidence>
<dbReference type="CDD" id="cd14066">
    <property type="entry name" value="STKc_IRAK"/>
    <property type="match status" value="1"/>
</dbReference>
<feature type="chain" id="PRO_5042858965" description="Receptor-like serine/threonine-protein kinase" evidence="16">
    <location>
        <begin position="30"/>
        <end position="824"/>
    </location>
</feature>
<dbReference type="PROSITE" id="PS00107">
    <property type="entry name" value="PROTEIN_KINASE_ATP"/>
    <property type="match status" value="1"/>
</dbReference>
<evidence type="ECO:0000256" key="15">
    <source>
        <dbReference type="SAM" id="Phobius"/>
    </source>
</evidence>